<dbReference type="AlphaFoldDB" id="A0A1I1I5D4"/>
<dbReference type="PANTHER" id="PTHR48098">
    <property type="entry name" value="ENTEROCHELIN ESTERASE-RELATED"/>
    <property type="match status" value="1"/>
</dbReference>
<dbReference type="Gene3D" id="3.40.50.1820">
    <property type="entry name" value="alpha/beta hydrolase"/>
    <property type="match status" value="1"/>
</dbReference>
<dbReference type="STRING" id="1123010.SAMN02745724_01390"/>
<dbReference type="RefSeq" id="WP_091982208.1">
    <property type="nucleotide sequence ID" value="NZ_FOLO01000007.1"/>
</dbReference>
<dbReference type="Pfam" id="PF00756">
    <property type="entry name" value="Esterase"/>
    <property type="match status" value="1"/>
</dbReference>
<keyword evidence="2" id="KW-1185">Reference proteome</keyword>
<dbReference type="InterPro" id="IPR050583">
    <property type="entry name" value="Mycobacterial_A85_antigen"/>
</dbReference>
<reference evidence="1 2" key="1">
    <citation type="submission" date="2016-10" db="EMBL/GenBank/DDBJ databases">
        <authorList>
            <person name="de Groot N.N."/>
        </authorList>
    </citation>
    <scope>NUCLEOTIDE SEQUENCE [LARGE SCALE GENOMIC DNA]</scope>
    <source>
        <strain evidence="1 2">DSM 6059</strain>
    </source>
</reference>
<dbReference type="EMBL" id="FOLO01000007">
    <property type="protein sequence ID" value="SFC31527.1"/>
    <property type="molecule type" value="Genomic_DNA"/>
</dbReference>
<dbReference type="OrthoDB" id="9784036at2"/>
<evidence type="ECO:0000313" key="1">
    <source>
        <dbReference type="EMBL" id="SFC31527.1"/>
    </source>
</evidence>
<organism evidence="1 2">
    <name type="scientific">Pseudoalteromonas denitrificans DSM 6059</name>
    <dbReference type="NCBI Taxonomy" id="1123010"/>
    <lineage>
        <taxon>Bacteria</taxon>
        <taxon>Pseudomonadati</taxon>
        <taxon>Pseudomonadota</taxon>
        <taxon>Gammaproteobacteria</taxon>
        <taxon>Alteromonadales</taxon>
        <taxon>Pseudoalteromonadaceae</taxon>
        <taxon>Pseudoalteromonas</taxon>
    </lineage>
</organism>
<dbReference type="SUPFAM" id="SSF53474">
    <property type="entry name" value="alpha/beta-Hydrolases"/>
    <property type="match status" value="1"/>
</dbReference>
<evidence type="ECO:0008006" key="3">
    <source>
        <dbReference type="Google" id="ProtNLM"/>
    </source>
</evidence>
<proteinExistence type="predicted"/>
<gene>
    <name evidence="1" type="ORF">SAMN02745724_01390</name>
</gene>
<accession>A0A1I1I5D4</accession>
<dbReference type="InterPro" id="IPR029058">
    <property type="entry name" value="AB_hydrolase_fold"/>
</dbReference>
<name>A0A1I1I5D4_9GAMM</name>
<sequence length="264" mass="30387">MIKLYFKVFSMVIFLGFNAYAKQELGERIQINIGSKYQIKSQYLNETRELLIHLPKDYYSKDKSYPVIYLLDGNNHFKHSVSGLKVLTRYERAPDSIIVAIPNNTRMRNRDLGEGREGFIQFIEHEVLPFVAKNYRTSDVSTLFGHSSMGALTMEIFATKMALFDHYIAASPAIGVKTALLEKFKTAFNNKQISNTSLFFTVTDKENEVVGFTEGNINFDKFLTEQAPENFNWHYEFIPEQTHMSTPYLTFYAGLSKAFNVSLK</sequence>
<dbReference type="PANTHER" id="PTHR48098:SF6">
    <property type="entry name" value="FERRI-BACILLIBACTIN ESTERASE BESA"/>
    <property type="match status" value="1"/>
</dbReference>
<evidence type="ECO:0000313" key="2">
    <source>
        <dbReference type="Proteomes" id="UP000198862"/>
    </source>
</evidence>
<dbReference type="Proteomes" id="UP000198862">
    <property type="component" value="Unassembled WGS sequence"/>
</dbReference>
<dbReference type="InterPro" id="IPR000801">
    <property type="entry name" value="Esterase-like"/>
</dbReference>
<protein>
    <recommendedName>
        <fullName evidence="3">Esterase</fullName>
    </recommendedName>
</protein>